<dbReference type="SUPFAM" id="SSF53448">
    <property type="entry name" value="Nucleotide-diphospho-sugar transferases"/>
    <property type="match status" value="1"/>
</dbReference>
<dbReference type="CDD" id="cd02516">
    <property type="entry name" value="CDP-ME_synthetase"/>
    <property type="match status" value="1"/>
</dbReference>
<dbReference type="Pfam" id="PF01128">
    <property type="entry name" value="IspD"/>
    <property type="match status" value="1"/>
</dbReference>
<dbReference type="InterPro" id="IPR029044">
    <property type="entry name" value="Nucleotide-diphossugar_trans"/>
</dbReference>
<dbReference type="AlphaFoldDB" id="A0A7R9M6Q0"/>
<evidence type="ECO:0000256" key="1">
    <source>
        <dbReference type="ARBA" id="ARBA00009789"/>
    </source>
</evidence>
<name>A0A7R9M6Q0_9ACAR</name>
<organism evidence="4">
    <name type="scientific">Oppiella nova</name>
    <dbReference type="NCBI Taxonomy" id="334625"/>
    <lineage>
        <taxon>Eukaryota</taxon>
        <taxon>Metazoa</taxon>
        <taxon>Ecdysozoa</taxon>
        <taxon>Arthropoda</taxon>
        <taxon>Chelicerata</taxon>
        <taxon>Arachnida</taxon>
        <taxon>Acari</taxon>
        <taxon>Acariformes</taxon>
        <taxon>Sarcoptiformes</taxon>
        <taxon>Oribatida</taxon>
        <taxon>Brachypylina</taxon>
        <taxon>Oppioidea</taxon>
        <taxon>Oppiidae</taxon>
        <taxon>Oppiella</taxon>
    </lineage>
</organism>
<dbReference type="GO" id="GO:0035269">
    <property type="term" value="P:protein O-linked glycosylation via mannose"/>
    <property type="evidence" value="ECO:0007669"/>
    <property type="project" value="TreeGrafter"/>
</dbReference>
<dbReference type="OrthoDB" id="414267at2759"/>
<comment type="similarity">
    <text evidence="1">Belongs to the IspD/TarI cytidylyltransferase family. IspD subfamily.</text>
</comment>
<keyword evidence="5" id="KW-1185">Reference proteome</keyword>
<gene>
    <name evidence="4" type="ORF">ONB1V03_LOCUS11129</name>
</gene>
<proteinExistence type="inferred from homology"/>
<accession>A0A7R9M6Q0</accession>
<dbReference type="Proteomes" id="UP000728032">
    <property type="component" value="Unassembled WGS sequence"/>
</dbReference>
<dbReference type="InterPro" id="IPR018294">
    <property type="entry name" value="ISPD_synthase_CS"/>
</dbReference>
<dbReference type="EMBL" id="OC922861">
    <property type="protein sequence ID" value="CAD7654482.1"/>
    <property type="molecule type" value="Genomic_DNA"/>
</dbReference>
<sequence>MSPSMAITDNIKTYAVIPSAGRGLRLAEDNSLPKQYSIICDKPLVYHTINSFLRIKWIDKLIVVFDEENAKLMEEIVASISHQNRIHLVMGSETRHGSIAKGIDLMAANEWSVPDVVVVHDGARPHVDEPLLSQLVSYALEYGASGVICKLTSTVLSVSNDHFLDKALDRTKHFASETPQAFRYQYIRDAYNKCSQDDYEFNTECLDLVQRYTSSKVKLIEANASTYFKVTYKKDIYSAEGVLRGFTIDVNLI</sequence>
<dbReference type="PANTHER" id="PTHR43015">
    <property type="entry name" value="D-RIBITOL-5-PHOSPHATE CYTIDYLYLTRANSFERASE"/>
    <property type="match status" value="1"/>
</dbReference>
<evidence type="ECO:0000313" key="5">
    <source>
        <dbReference type="Proteomes" id="UP000728032"/>
    </source>
</evidence>
<dbReference type="InterPro" id="IPR034683">
    <property type="entry name" value="IspD/TarI"/>
</dbReference>
<dbReference type="GO" id="GO:0005829">
    <property type="term" value="C:cytosol"/>
    <property type="evidence" value="ECO:0007669"/>
    <property type="project" value="TreeGrafter"/>
</dbReference>
<dbReference type="EMBL" id="CAJPVJ010008036">
    <property type="protein sequence ID" value="CAG2171669.1"/>
    <property type="molecule type" value="Genomic_DNA"/>
</dbReference>
<evidence type="ECO:0000256" key="2">
    <source>
        <dbReference type="ARBA" id="ARBA00022679"/>
    </source>
</evidence>
<dbReference type="Gene3D" id="3.90.550.10">
    <property type="entry name" value="Spore Coat Polysaccharide Biosynthesis Protein SpsA, Chain A"/>
    <property type="match status" value="1"/>
</dbReference>
<keyword evidence="2" id="KW-0808">Transferase</keyword>
<dbReference type="GO" id="GO:0008299">
    <property type="term" value="P:isoprenoid biosynthetic process"/>
    <property type="evidence" value="ECO:0007669"/>
    <property type="project" value="InterPro"/>
</dbReference>
<reference evidence="4" key="1">
    <citation type="submission" date="2020-11" db="EMBL/GenBank/DDBJ databases">
        <authorList>
            <person name="Tran Van P."/>
        </authorList>
    </citation>
    <scope>NUCLEOTIDE SEQUENCE</scope>
</reference>
<dbReference type="PROSITE" id="PS01295">
    <property type="entry name" value="ISPD"/>
    <property type="match status" value="1"/>
</dbReference>
<keyword evidence="3" id="KW-0548">Nucleotidyltransferase</keyword>
<dbReference type="GO" id="GO:0047349">
    <property type="term" value="F:D-ribitol-5-phosphate cytidylyltransferase activity"/>
    <property type="evidence" value="ECO:0007669"/>
    <property type="project" value="TreeGrafter"/>
</dbReference>
<evidence type="ECO:0000313" key="4">
    <source>
        <dbReference type="EMBL" id="CAD7654482.1"/>
    </source>
</evidence>
<evidence type="ECO:0000256" key="3">
    <source>
        <dbReference type="ARBA" id="ARBA00022695"/>
    </source>
</evidence>
<evidence type="ECO:0008006" key="6">
    <source>
        <dbReference type="Google" id="ProtNLM"/>
    </source>
</evidence>
<protein>
    <recommendedName>
        <fullName evidence="6">2-C-methyl-D-erythritol 4-phosphate cytidylyltransferase</fullName>
    </recommendedName>
</protein>
<dbReference type="PANTHER" id="PTHR43015:SF1">
    <property type="entry name" value="D-RIBITOL-5-PHOSPHATE CYTIDYLYLTRANSFERASE"/>
    <property type="match status" value="1"/>
</dbReference>